<feature type="coiled-coil region" evidence="1">
    <location>
        <begin position="147"/>
        <end position="202"/>
    </location>
</feature>
<evidence type="ECO:0000256" key="2">
    <source>
        <dbReference type="SAM" id="MobiDB-lite"/>
    </source>
</evidence>
<evidence type="ECO:0000313" key="4">
    <source>
        <dbReference type="WBParaSite" id="EN70_9883"/>
    </source>
</evidence>
<dbReference type="AlphaFoldDB" id="A0A1I7W5F4"/>
<accession>A0A1I7W5F4</accession>
<feature type="coiled-coil region" evidence="1">
    <location>
        <begin position="9"/>
        <end position="57"/>
    </location>
</feature>
<name>A0A1I7W5F4_LOALO</name>
<feature type="coiled-coil region" evidence="1">
    <location>
        <begin position="554"/>
        <end position="748"/>
    </location>
</feature>
<dbReference type="WBParaSite" id="EN70_9883">
    <property type="protein sequence ID" value="EN70_9883"/>
    <property type="gene ID" value="EN70_9883"/>
</dbReference>
<keyword evidence="3" id="KW-1185">Reference proteome</keyword>
<organism evidence="3 4">
    <name type="scientific">Loa loa</name>
    <name type="common">Eye worm</name>
    <name type="synonym">Filaria loa</name>
    <dbReference type="NCBI Taxonomy" id="7209"/>
    <lineage>
        <taxon>Eukaryota</taxon>
        <taxon>Metazoa</taxon>
        <taxon>Ecdysozoa</taxon>
        <taxon>Nematoda</taxon>
        <taxon>Chromadorea</taxon>
        <taxon>Rhabditida</taxon>
        <taxon>Spirurina</taxon>
        <taxon>Spiruromorpha</taxon>
        <taxon>Filarioidea</taxon>
        <taxon>Onchocercidae</taxon>
        <taxon>Loa</taxon>
    </lineage>
</organism>
<feature type="compositionally biased region" description="Polar residues" evidence="2">
    <location>
        <begin position="753"/>
        <end position="786"/>
    </location>
</feature>
<reference evidence="3" key="1">
    <citation type="submission" date="2012-04" db="EMBL/GenBank/DDBJ databases">
        <title>The Genome Sequence of Loa loa.</title>
        <authorList>
            <consortium name="The Broad Institute Genome Sequencing Platform"/>
            <consortium name="Broad Institute Genome Sequencing Center for Infectious Disease"/>
            <person name="Nutman T.B."/>
            <person name="Fink D.L."/>
            <person name="Russ C."/>
            <person name="Young S."/>
            <person name="Zeng Q."/>
            <person name="Gargeya S."/>
            <person name="Alvarado L."/>
            <person name="Berlin A."/>
            <person name="Chapman S.B."/>
            <person name="Chen Z."/>
            <person name="Freedman E."/>
            <person name="Gellesch M."/>
            <person name="Goldberg J."/>
            <person name="Griggs A."/>
            <person name="Gujja S."/>
            <person name="Heilman E.R."/>
            <person name="Heiman D."/>
            <person name="Howarth C."/>
            <person name="Mehta T."/>
            <person name="Neiman D."/>
            <person name="Pearson M."/>
            <person name="Roberts A."/>
            <person name="Saif S."/>
            <person name="Shea T."/>
            <person name="Shenoy N."/>
            <person name="Sisk P."/>
            <person name="Stolte C."/>
            <person name="Sykes S."/>
            <person name="White J."/>
            <person name="Yandava C."/>
            <person name="Haas B."/>
            <person name="Henn M.R."/>
            <person name="Nusbaum C."/>
            <person name="Birren B."/>
        </authorList>
    </citation>
    <scope>NUCLEOTIDE SEQUENCE [LARGE SCALE GENOMIC DNA]</scope>
</reference>
<keyword evidence="1" id="KW-0175">Coiled coil</keyword>
<evidence type="ECO:0000313" key="3">
    <source>
        <dbReference type="Proteomes" id="UP000095285"/>
    </source>
</evidence>
<feature type="coiled-coil region" evidence="1">
    <location>
        <begin position="391"/>
        <end position="514"/>
    </location>
</feature>
<sequence>MNTYVQQLKEEYEKRLRVSERTLHGEKERRRQLAFHYKQLEAQLRKVQRDNESMAKQLKMVRKCASCSHLDQRCKSYNALNELLYGSIAALEPDAIASVSAPNRNDELKAVKIANNNLQQCVDKLQSMLLQKGREALATEKYYNDAISEREQQISRLQKELQERRRGASTYSVVNQDIAVKLKVLLKERAELLDRINRLEKGNKENYNAVHNEPQRWVHSGPDRIVFMFSPVSKTMKKFINNGLLHHVSFCSTGHPATTPAVFEVDVNPYCGCCRNRVKSWNRMLNGKQMDFTGFTNTDRSDSNGLKQKITDAEEIQKLSLALEMEKERNKAMESALKNENSDLSNNYQKLLQQYKFLETELGKERIAEQNAKNRTSQNGQTAYEVDACLISQLKDELDKADKKIGYLEKELTLTKRAIYGNEQFNIKGQIEALEKDKKELTRVIDSQTERLTRFEDQLRVVNREKEALQRKYTELERANNLAVREKLEQLEIVERQRKELSRLEEKHLEKSKAHDAQIEAYQQLIKQKDDERGALIAELCATNRLGTPLHDSINETESRYAATDENRELLKEVRDLNHEKQAMLDKVTCLESELQSMKDQLRLKTDEIEQEVLLKNSMHDDLAKARTMLLEKEARILDLNNELKVTEVKVMKLETELANSADRLQVEQITGSTLKMTIEELEDLLQEKSAELISAAQERQRHTAEIQKMKELKYDLETKLTLQGRKLKEAREKLAVLKKKIQELELEAVNSPDKSLQEATTQQGSSKSTMLAATVTKSAISNATP</sequence>
<dbReference type="Proteomes" id="UP000095285">
    <property type="component" value="Unassembled WGS sequence"/>
</dbReference>
<reference evidence="4" key="2">
    <citation type="submission" date="2016-11" db="UniProtKB">
        <authorList>
            <consortium name="WormBaseParasite"/>
        </authorList>
    </citation>
    <scope>IDENTIFICATION</scope>
</reference>
<feature type="coiled-coil region" evidence="1">
    <location>
        <begin position="316"/>
        <end position="361"/>
    </location>
</feature>
<dbReference type="PANTHER" id="PTHR23159:SF31">
    <property type="entry name" value="CENTROSOME-ASSOCIATED PROTEIN CEP250 ISOFORM X1"/>
    <property type="match status" value="1"/>
</dbReference>
<feature type="region of interest" description="Disordered" evidence="2">
    <location>
        <begin position="751"/>
        <end position="786"/>
    </location>
</feature>
<dbReference type="STRING" id="7209.A0A1I7W5F4"/>
<evidence type="ECO:0000256" key="1">
    <source>
        <dbReference type="SAM" id="Coils"/>
    </source>
</evidence>
<proteinExistence type="predicted"/>
<protein>
    <submittedName>
        <fullName evidence="4">EABR domain-containing protein</fullName>
    </submittedName>
</protein>
<dbReference type="PANTHER" id="PTHR23159">
    <property type="entry name" value="CENTROSOMAL PROTEIN 2"/>
    <property type="match status" value="1"/>
</dbReference>